<comment type="catalytic activity">
    <reaction evidence="1">
        <text>ATP + protein L-histidine = ADP + protein N-phospho-L-histidine.</text>
        <dbReference type="EC" id="2.7.13.3"/>
    </reaction>
</comment>
<keyword evidence="3" id="KW-0597">Phosphoprotein</keyword>
<organism evidence="11 12">
    <name type="scientific">Roseococcus pinisoli</name>
    <dbReference type="NCBI Taxonomy" id="2835040"/>
    <lineage>
        <taxon>Bacteria</taxon>
        <taxon>Pseudomonadati</taxon>
        <taxon>Pseudomonadota</taxon>
        <taxon>Alphaproteobacteria</taxon>
        <taxon>Acetobacterales</taxon>
        <taxon>Roseomonadaceae</taxon>
        <taxon>Roseococcus</taxon>
    </lineage>
</organism>
<feature type="domain" description="Signal transduction histidine kinase HWE region" evidence="10">
    <location>
        <begin position="290"/>
        <end position="369"/>
    </location>
</feature>
<keyword evidence="6 11" id="KW-0418">Kinase</keyword>
<dbReference type="SMART" id="SM00911">
    <property type="entry name" value="HWE_HK"/>
    <property type="match status" value="1"/>
</dbReference>
<feature type="transmembrane region" description="Helical" evidence="9">
    <location>
        <begin position="61"/>
        <end position="86"/>
    </location>
</feature>
<keyword evidence="5" id="KW-0547">Nucleotide-binding</keyword>
<evidence type="ECO:0000313" key="11">
    <source>
        <dbReference type="EMBL" id="MBS7811451.1"/>
    </source>
</evidence>
<dbReference type="InterPro" id="IPR011102">
    <property type="entry name" value="Sig_transdc_His_kinase_HWE"/>
</dbReference>
<dbReference type="InterPro" id="IPR035965">
    <property type="entry name" value="PAS-like_dom_sf"/>
</dbReference>
<dbReference type="RefSeq" id="WP_213670129.1">
    <property type="nucleotide sequence ID" value="NZ_JAHCDA010000002.1"/>
</dbReference>
<keyword evidence="7" id="KW-0067">ATP-binding</keyword>
<gene>
    <name evidence="11" type="ORF">KHU32_10915</name>
</gene>
<dbReference type="InterPro" id="IPR058544">
    <property type="entry name" value="ETR1_N"/>
</dbReference>
<dbReference type="EMBL" id="JAHCDA010000002">
    <property type="protein sequence ID" value="MBS7811451.1"/>
    <property type="molecule type" value="Genomic_DNA"/>
</dbReference>
<evidence type="ECO:0000256" key="4">
    <source>
        <dbReference type="ARBA" id="ARBA00022679"/>
    </source>
</evidence>
<evidence type="ECO:0000313" key="12">
    <source>
        <dbReference type="Proteomes" id="UP000766336"/>
    </source>
</evidence>
<evidence type="ECO:0000256" key="8">
    <source>
        <dbReference type="SAM" id="Coils"/>
    </source>
</evidence>
<dbReference type="GO" id="GO:0016301">
    <property type="term" value="F:kinase activity"/>
    <property type="evidence" value="ECO:0007669"/>
    <property type="project" value="UniProtKB-KW"/>
</dbReference>
<dbReference type="SUPFAM" id="SSF55785">
    <property type="entry name" value="PYP-like sensor domain (PAS domain)"/>
    <property type="match status" value="1"/>
</dbReference>
<keyword evidence="12" id="KW-1185">Reference proteome</keyword>
<keyword evidence="8" id="KW-0175">Coiled coil</keyword>
<reference evidence="11 12" key="1">
    <citation type="submission" date="2021-05" db="EMBL/GenBank/DDBJ databases">
        <title>Roseococcus sp. XZZS9, whole genome shotgun sequencing project.</title>
        <authorList>
            <person name="Zhao G."/>
            <person name="Shen L."/>
        </authorList>
    </citation>
    <scope>NUCLEOTIDE SEQUENCE [LARGE SCALE GENOMIC DNA]</scope>
    <source>
        <strain evidence="11 12">XZZS9</strain>
    </source>
</reference>
<keyword evidence="9" id="KW-0812">Transmembrane</keyword>
<keyword evidence="9" id="KW-1133">Transmembrane helix</keyword>
<keyword evidence="4" id="KW-0808">Transferase</keyword>
<name>A0ABS5QDU8_9PROT</name>
<dbReference type="InterPro" id="IPR036890">
    <property type="entry name" value="HATPase_C_sf"/>
</dbReference>
<evidence type="ECO:0000256" key="6">
    <source>
        <dbReference type="ARBA" id="ARBA00022777"/>
    </source>
</evidence>
<evidence type="ECO:0000259" key="10">
    <source>
        <dbReference type="SMART" id="SM00911"/>
    </source>
</evidence>
<comment type="caution">
    <text evidence="11">The sequence shown here is derived from an EMBL/GenBank/DDBJ whole genome shotgun (WGS) entry which is preliminary data.</text>
</comment>
<feature type="coiled-coil region" evidence="8">
    <location>
        <begin position="128"/>
        <end position="162"/>
    </location>
</feature>
<proteinExistence type="predicted"/>
<dbReference type="Gene3D" id="3.30.565.10">
    <property type="entry name" value="Histidine kinase-like ATPase, C-terminal domain"/>
    <property type="match status" value="1"/>
</dbReference>
<dbReference type="Gene3D" id="3.30.450.20">
    <property type="entry name" value="PAS domain"/>
    <property type="match status" value="1"/>
</dbReference>
<dbReference type="EC" id="2.7.13.3" evidence="2"/>
<evidence type="ECO:0000256" key="1">
    <source>
        <dbReference type="ARBA" id="ARBA00000085"/>
    </source>
</evidence>
<sequence>MSSLFEPSVLTPHGFCLLWEPGLIWLHSASDVLIALSYISIAVATVAFLRRRPDVAFPWLGWLFAGFMLFCSLSHFFGILTLWLPYYWLEGLVKVATAGVSVVTAVLLWPLLPRLIALPAPSTLSEANAALERRIVERNTLVQALQRREAELTELAATLERRVADRTETLAAVNRRFETALAASGVTVFSQDENLTFTWMSKGDLGQPGRDVVGRSVQEVLPEPALSEIVGLEHGVLETGQQARAQVQVGERWFDIILEPMREGPGLIGGAVDITARRASEDRIRFLHNEVKHRVGNLLAVVQALLRQTAAGAATQEELAERLSDRLHSLSEAQQLLVREDGQVSTLGEVAEVQLAPFQNDRIEVSGPPVHLHNPAVLHIGMALHELATNAAKYGALSVPDGRVRLSWETTAEECLVSWRETGGPEVRPSSRRGFGRDVLEWAVAQAVEGSVTLAFPEHGVTWDLRFPLAAA</sequence>
<evidence type="ECO:0000256" key="5">
    <source>
        <dbReference type="ARBA" id="ARBA00022741"/>
    </source>
</evidence>
<dbReference type="Proteomes" id="UP000766336">
    <property type="component" value="Unassembled WGS sequence"/>
</dbReference>
<dbReference type="PANTHER" id="PTHR41523:SF7">
    <property type="entry name" value="HISTIDINE KINASE"/>
    <property type="match status" value="1"/>
</dbReference>
<dbReference type="PANTHER" id="PTHR41523">
    <property type="entry name" value="TWO-COMPONENT SYSTEM SENSOR PROTEIN"/>
    <property type="match status" value="1"/>
</dbReference>
<evidence type="ECO:0000256" key="2">
    <source>
        <dbReference type="ARBA" id="ARBA00012438"/>
    </source>
</evidence>
<evidence type="ECO:0000256" key="9">
    <source>
        <dbReference type="SAM" id="Phobius"/>
    </source>
</evidence>
<feature type="transmembrane region" description="Helical" evidence="9">
    <location>
        <begin position="24"/>
        <end position="49"/>
    </location>
</feature>
<evidence type="ECO:0000256" key="7">
    <source>
        <dbReference type="ARBA" id="ARBA00022840"/>
    </source>
</evidence>
<accession>A0ABS5QDU8</accession>
<dbReference type="Pfam" id="PF25487">
    <property type="entry name" value="ETR1_N"/>
    <property type="match status" value="1"/>
</dbReference>
<protein>
    <recommendedName>
        <fullName evidence="2">histidine kinase</fullName>
        <ecNumber evidence="2">2.7.13.3</ecNumber>
    </recommendedName>
</protein>
<evidence type="ECO:0000256" key="3">
    <source>
        <dbReference type="ARBA" id="ARBA00022553"/>
    </source>
</evidence>
<keyword evidence="9" id="KW-0472">Membrane</keyword>
<dbReference type="Pfam" id="PF07536">
    <property type="entry name" value="HWE_HK"/>
    <property type="match status" value="1"/>
</dbReference>